<dbReference type="GeneID" id="11511415"/>
<dbReference type="OMA" id="HHTHLGD"/>
<dbReference type="KEGG" id="mtm:MYCTH_2120441"/>
<dbReference type="STRING" id="573729.G2QIZ1"/>
<dbReference type="OrthoDB" id="416217at2759"/>
<keyword evidence="3" id="KW-1185">Reference proteome</keyword>
<protein>
    <submittedName>
        <fullName evidence="2">Uncharacterized protein</fullName>
    </submittedName>
</protein>
<dbReference type="RefSeq" id="XP_003665655.1">
    <property type="nucleotide sequence ID" value="XM_003665607.1"/>
</dbReference>
<dbReference type="HOGENOM" id="CLU_934414_0_0_1"/>
<dbReference type="Proteomes" id="UP000007322">
    <property type="component" value="Chromosome 5"/>
</dbReference>
<dbReference type="GO" id="GO:0000981">
    <property type="term" value="F:DNA-binding transcription factor activity, RNA polymerase II-specific"/>
    <property type="evidence" value="ECO:0007669"/>
    <property type="project" value="TreeGrafter"/>
</dbReference>
<dbReference type="AlphaFoldDB" id="G2QIZ1"/>
<evidence type="ECO:0000313" key="3">
    <source>
        <dbReference type="Proteomes" id="UP000007322"/>
    </source>
</evidence>
<dbReference type="InterPro" id="IPR052400">
    <property type="entry name" value="Zn2-C6_fungal_TF"/>
</dbReference>
<dbReference type="PANTHER" id="PTHR47657:SF7">
    <property type="entry name" value="STEROL REGULATORY ELEMENT-BINDING PROTEIN ECM22"/>
    <property type="match status" value="1"/>
</dbReference>
<evidence type="ECO:0000256" key="1">
    <source>
        <dbReference type="SAM" id="MobiDB-lite"/>
    </source>
</evidence>
<feature type="region of interest" description="Disordered" evidence="1">
    <location>
        <begin position="1"/>
        <end position="22"/>
    </location>
</feature>
<name>G2QIZ1_THET4</name>
<proteinExistence type="predicted"/>
<sequence>MSGVVPPSDLPFSAPPGRRDASTPIVHASLENSFPKPLSVHRPPGYATLGRRTHKKSRTGCSTCKARKIKTYATLTADSCLWEFWRDDVVQLGLRQDYIMRAVLAVSALHLAYHRPDRRDFYIEEGILLHQKASRSAMRVMAAGDKIDKDQAATLFVFSMLTMFFAPLLAPLRARIEAAASADPALRRTYAHALDELELALVGARADPGAPRDVLDAMVWLWVVSDEFVPLLRAPTRTQEAVAIFAHFGLLLLRHHESHWWLRGWGDHVIARAAEILDDDHRAWIEWPLREMRTRRGG</sequence>
<accession>G2QIZ1</accession>
<dbReference type="EMBL" id="CP003006">
    <property type="protein sequence ID" value="AEO60410.1"/>
    <property type="molecule type" value="Genomic_DNA"/>
</dbReference>
<gene>
    <name evidence="2" type="ORF">MYCTH_2120441</name>
</gene>
<reference evidence="2 3" key="1">
    <citation type="journal article" date="2011" name="Nat. Biotechnol.">
        <title>Comparative genomic analysis of the thermophilic biomass-degrading fungi Myceliophthora thermophila and Thielavia terrestris.</title>
        <authorList>
            <person name="Berka R.M."/>
            <person name="Grigoriev I.V."/>
            <person name="Otillar R."/>
            <person name="Salamov A."/>
            <person name="Grimwood J."/>
            <person name="Reid I."/>
            <person name="Ishmael N."/>
            <person name="John T."/>
            <person name="Darmond C."/>
            <person name="Moisan M.-C."/>
            <person name="Henrissat B."/>
            <person name="Coutinho P.M."/>
            <person name="Lombard V."/>
            <person name="Natvig D.O."/>
            <person name="Lindquist E."/>
            <person name="Schmutz J."/>
            <person name="Lucas S."/>
            <person name="Harris P."/>
            <person name="Powlowski J."/>
            <person name="Bellemare A."/>
            <person name="Taylor D."/>
            <person name="Butler G."/>
            <person name="de Vries R.P."/>
            <person name="Allijn I.E."/>
            <person name="van den Brink J."/>
            <person name="Ushinsky S."/>
            <person name="Storms R."/>
            <person name="Powell A.J."/>
            <person name="Paulsen I.T."/>
            <person name="Elbourne L.D.H."/>
            <person name="Baker S.E."/>
            <person name="Magnuson J."/>
            <person name="LaBoissiere S."/>
            <person name="Clutterbuck A.J."/>
            <person name="Martinez D."/>
            <person name="Wogulis M."/>
            <person name="de Leon A.L."/>
            <person name="Rey M.W."/>
            <person name="Tsang A."/>
        </authorList>
    </citation>
    <scope>NUCLEOTIDE SEQUENCE [LARGE SCALE GENOMIC DNA]</scope>
    <source>
        <strain evidence="3">ATCC 42464 / BCRC 31852 / DSM 1799</strain>
    </source>
</reference>
<dbReference type="VEuPathDB" id="FungiDB:MYCTH_2120441"/>
<dbReference type="InParanoid" id="G2QIZ1"/>
<organism evidence="2 3">
    <name type="scientific">Thermothelomyces thermophilus (strain ATCC 42464 / BCRC 31852 / DSM 1799)</name>
    <name type="common">Sporotrichum thermophile</name>
    <dbReference type="NCBI Taxonomy" id="573729"/>
    <lineage>
        <taxon>Eukaryota</taxon>
        <taxon>Fungi</taxon>
        <taxon>Dikarya</taxon>
        <taxon>Ascomycota</taxon>
        <taxon>Pezizomycotina</taxon>
        <taxon>Sordariomycetes</taxon>
        <taxon>Sordariomycetidae</taxon>
        <taxon>Sordariales</taxon>
        <taxon>Chaetomiaceae</taxon>
        <taxon>Thermothelomyces</taxon>
    </lineage>
</organism>
<dbReference type="eggNOG" id="ENOG502SJ6A">
    <property type="taxonomic scope" value="Eukaryota"/>
</dbReference>
<dbReference type="PANTHER" id="PTHR47657">
    <property type="entry name" value="STEROL REGULATORY ELEMENT-BINDING PROTEIN ECM22"/>
    <property type="match status" value="1"/>
</dbReference>
<evidence type="ECO:0000313" key="2">
    <source>
        <dbReference type="EMBL" id="AEO60410.1"/>
    </source>
</evidence>